<dbReference type="KEGG" id="rba:RB8417"/>
<evidence type="ECO:0000313" key="2">
    <source>
        <dbReference type="Proteomes" id="UP000001025"/>
    </source>
</evidence>
<sequence>MRMRSNAKAYRISDRHKARRLRDSTIEMLICFRFITSN</sequence>
<organism evidence="1 2">
    <name type="scientific">Rhodopirellula baltica (strain DSM 10527 / NCIMB 13988 / SH1)</name>
    <dbReference type="NCBI Taxonomy" id="243090"/>
    <lineage>
        <taxon>Bacteria</taxon>
        <taxon>Pseudomonadati</taxon>
        <taxon>Planctomycetota</taxon>
        <taxon>Planctomycetia</taxon>
        <taxon>Pirellulales</taxon>
        <taxon>Pirellulaceae</taxon>
        <taxon>Rhodopirellula</taxon>
    </lineage>
</organism>
<dbReference type="AlphaFoldDB" id="Q7UFQ1"/>
<evidence type="ECO:0000313" key="1">
    <source>
        <dbReference type="EMBL" id="CAD78631.1"/>
    </source>
</evidence>
<dbReference type="STRING" id="243090.RB8417"/>
<dbReference type="EnsemblBacteria" id="CAD78631">
    <property type="protein sequence ID" value="CAD78631"/>
    <property type="gene ID" value="RB8417"/>
</dbReference>
<dbReference type="InParanoid" id="Q7UFQ1"/>
<name>Q7UFQ1_RHOBA</name>
<protein>
    <submittedName>
        <fullName evidence="1">Uncharacterized protein</fullName>
    </submittedName>
</protein>
<gene>
    <name evidence="1" type="ordered locus">RB8417</name>
</gene>
<dbReference type="HOGENOM" id="CLU_3332213_0_0_0"/>
<keyword evidence="2" id="KW-1185">Reference proteome</keyword>
<reference evidence="1 2" key="1">
    <citation type="journal article" date="2003" name="Proc. Natl. Acad. Sci. U.S.A.">
        <title>Complete genome sequence of the marine planctomycete Pirellula sp. strain 1.</title>
        <authorList>
            <person name="Gloeckner F.O."/>
            <person name="Kube M."/>
            <person name="Bauer M."/>
            <person name="Teeling H."/>
            <person name="Lombardot T."/>
            <person name="Ludwig W."/>
            <person name="Gade D."/>
            <person name="Beck A."/>
            <person name="Borzym K."/>
            <person name="Heitmann K."/>
            <person name="Rabus R."/>
            <person name="Schlesner H."/>
            <person name="Amann R."/>
            <person name="Reinhardt R."/>
        </authorList>
    </citation>
    <scope>NUCLEOTIDE SEQUENCE [LARGE SCALE GENOMIC DNA]</scope>
    <source>
        <strain evidence="2">DSM 10527 / NCIMB 13988 / SH1</strain>
    </source>
</reference>
<dbReference type="EMBL" id="BX294147">
    <property type="protein sequence ID" value="CAD78631.1"/>
    <property type="molecule type" value="Genomic_DNA"/>
</dbReference>
<proteinExistence type="predicted"/>
<dbReference type="Proteomes" id="UP000001025">
    <property type="component" value="Chromosome"/>
</dbReference>
<accession>Q7UFQ1</accession>